<keyword evidence="3" id="KW-1185">Reference proteome</keyword>
<proteinExistence type="predicted"/>
<evidence type="ECO:0000313" key="3">
    <source>
        <dbReference type="Proteomes" id="UP001321125"/>
    </source>
</evidence>
<dbReference type="CDD" id="cd18809">
    <property type="entry name" value="SF1_C_RecD"/>
    <property type="match status" value="1"/>
</dbReference>
<dbReference type="EMBL" id="JAKNQU010000001">
    <property type="protein sequence ID" value="MCZ0925865.1"/>
    <property type="molecule type" value="Genomic_DNA"/>
</dbReference>
<dbReference type="InterPro" id="IPR027417">
    <property type="entry name" value="P-loop_NTPase"/>
</dbReference>
<dbReference type="Proteomes" id="UP001321125">
    <property type="component" value="Unassembled WGS sequence"/>
</dbReference>
<comment type="caution">
    <text evidence="2">The sequence shown here is derived from an EMBL/GenBank/DDBJ whole genome shotgun (WGS) entry which is preliminary data.</text>
</comment>
<name>A0ABT4IQY8_9GAMM</name>
<dbReference type="Gene3D" id="3.40.50.300">
    <property type="entry name" value="P-loop containing nucleotide triphosphate hydrolases"/>
    <property type="match status" value="1"/>
</dbReference>
<dbReference type="RefSeq" id="WP_268900985.1">
    <property type="nucleotide sequence ID" value="NZ_JAKNQT010000004.1"/>
</dbReference>
<feature type="domain" description="UvrD-like helicase C-terminal" evidence="1">
    <location>
        <begin position="1"/>
        <end position="45"/>
    </location>
</feature>
<keyword evidence="2" id="KW-0067">ATP-binding</keyword>
<protein>
    <submittedName>
        <fullName evidence="2">ATP-binding domain-containing protein</fullName>
    </submittedName>
</protein>
<reference evidence="2 3" key="1">
    <citation type="submission" date="2022-02" db="EMBL/GenBank/DDBJ databases">
        <title>Study of halophilic communities from a Mexican lake.</title>
        <authorList>
            <person name="Hernandez-Soto L.M."/>
            <person name="Martinez-Abarca F."/>
            <person name="Ramirez-Saad H.C."/>
            <person name="Aguirre-Garrido J.F."/>
        </authorList>
    </citation>
    <scope>NUCLEOTIDE SEQUENCE [LARGE SCALE GENOMIC DNA]</scope>
    <source>
        <strain evidence="2 3">Hjan13</strain>
    </source>
</reference>
<dbReference type="InterPro" id="IPR027785">
    <property type="entry name" value="UvrD-like_helicase_C"/>
</dbReference>
<keyword evidence="2" id="KW-0547">Nucleotide-binding</keyword>
<dbReference type="Pfam" id="PF13538">
    <property type="entry name" value="UvrD_C_2"/>
    <property type="match status" value="1"/>
</dbReference>
<organism evidence="2 3">
    <name type="scientific">Vreelandella janggokensis</name>
    <dbReference type="NCBI Taxonomy" id="370767"/>
    <lineage>
        <taxon>Bacteria</taxon>
        <taxon>Pseudomonadati</taxon>
        <taxon>Pseudomonadota</taxon>
        <taxon>Gammaproteobacteria</taxon>
        <taxon>Oceanospirillales</taxon>
        <taxon>Halomonadaceae</taxon>
        <taxon>Vreelandella</taxon>
    </lineage>
</organism>
<gene>
    <name evidence="2" type="ORF">L0635_02075</name>
</gene>
<evidence type="ECO:0000259" key="1">
    <source>
        <dbReference type="Pfam" id="PF13538"/>
    </source>
</evidence>
<sequence>MSVHKSQGPEFLHTALLLPPTPSSILTRELLYADITRAREWLTVIEAQRRILNGALKREVMWANEMGRL</sequence>
<accession>A0ABT4IQY8</accession>
<dbReference type="GO" id="GO:0005524">
    <property type="term" value="F:ATP binding"/>
    <property type="evidence" value="ECO:0007669"/>
    <property type="project" value="UniProtKB-KW"/>
</dbReference>
<evidence type="ECO:0000313" key="2">
    <source>
        <dbReference type="EMBL" id="MCZ0925865.1"/>
    </source>
</evidence>
<dbReference type="SUPFAM" id="SSF52540">
    <property type="entry name" value="P-loop containing nucleoside triphosphate hydrolases"/>
    <property type="match status" value="1"/>
</dbReference>